<feature type="transmembrane region" description="Helical" evidence="9">
    <location>
        <begin position="330"/>
        <end position="352"/>
    </location>
</feature>
<dbReference type="SUPFAM" id="SSF90123">
    <property type="entry name" value="ABC transporter transmembrane region"/>
    <property type="match status" value="2"/>
</dbReference>
<keyword evidence="7 9" id="KW-0472">Membrane</keyword>
<dbReference type="InterPro" id="IPR003439">
    <property type="entry name" value="ABC_transporter-like_ATP-bd"/>
</dbReference>
<feature type="transmembrane region" description="Helical" evidence="9">
    <location>
        <begin position="254"/>
        <end position="273"/>
    </location>
</feature>
<dbReference type="Pfam" id="PF00005">
    <property type="entry name" value="ABC_tran"/>
    <property type="match status" value="2"/>
</dbReference>
<dbReference type="GO" id="GO:0016887">
    <property type="term" value="F:ATP hydrolysis activity"/>
    <property type="evidence" value="ECO:0007669"/>
    <property type="project" value="InterPro"/>
</dbReference>
<keyword evidence="5" id="KW-0067">ATP-binding</keyword>
<dbReference type="FunFam" id="3.40.50.300:FF:000251">
    <property type="entry name" value="ABC transporter B family member 19"/>
    <property type="match status" value="1"/>
</dbReference>
<evidence type="ECO:0000256" key="7">
    <source>
        <dbReference type="ARBA" id="ARBA00023136"/>
    </source>
</evidence>
<dbReference type="PANTHER" id="PTHR43394">
    <property type="entry name" value="ATP-DEPENDENT PERMEASE MDL1, MITOCHONDRIAL"/>
    <property type="match status" value="1"/>
</dbReference>
<feature type="transmembrane region" description="Helical" evidence="9">
    <location>
        <begin position="1016"/>
        <end position="1038"/>
    </location>
</feature>
<evidence type="ECO:0000256" key="9">
    <source>
        <dbReference type="SAM" id="Phobius"/>
    </source>
</evidence>
<dbReference type="EMBL" id="KN847317">
    <property type="protein sequence ID" value="KIW60711.1"/>
    <property type="molecule type" value="Genomic_DNA"/>
</dbReference>
<dbReference type="InterPro" id="IPR011527">
    <property type="entry name" value="ABC1_TM_dom"/>
</dbReference>
<dbReference type="CDD" id="cd03249">
    <property type="entry name" value="ABC_MTABC3_MDL1_MDL2"/>
    <property type="match status" value="1"/>
</dbReference>
<evidence type="ECO:0000313" key="12">
    <source>
        <dbReference type="EMBL" id="KIW60711.1"/>
    </source>
</evidence>
<evidence type="ECO:0000259" key="11">
    <source>
        <dbReference type="PROSITE" id="PS50929"/>
    </source>
</evidence>
<feature type="transmembrane region" description="Helical" evidence="9">
    <location>
        <begin position="799"/>
        <end position="819"/>
    </location>
</feature>
<proteinExistence type="inferred from homology"/>
<dbReference type="GO" id="GO:0015421">
    <property type="term" value="F:ABC-type oligopeptide transporter activity"/>
    <property type="evidence" value="ECO:0007669"/>
    <property type="project" value="TreeGrafter"/>
</dbReference>
<dbReference type="CDD" id="cd18578">
    <property type="entry name" value="ABC_6TM_Pgp_ABCB1_D2_like"/>
    <property type="match status" value="1"/>
</dbReference>
<feature type="transmembrane region" description="Helical" evidence="9">
    <location>
        <begin position="85"/>
        <end position="109"/>
    </location>
</feature>
<dbReference type="OrthoDB" id="6500128at2759"/>
<feature type="transmembrane region" description="Helical" evidence="9">
    <location>
        <begin position="902"/>
        <end position="922"/>
    </location>
</feature>
<feature type="transmembrane region" description="Helical" evidence="9">
    <location>
        <begin position="877"/>
        <end position="896"/>
    </location>
</feature>
<dbReference type="GeneID" id="25322818"/>
<dbReference type="HOGENOM" id="CLU_000604_17_8_1"/>
<feature type="transmembrane region" description="Helical" evidence="9">
    <location>
        <begin position="980"/>
        <end position="1004"/>
    </location>
</feature>
<comment type="subcellular location">
    <subcellularLocation>
        <location evidence="1">Membrane</location>
        <topology evidence="1">Multi-pass membrane protein</topology>
    </subcellularLocation>
</comment>
<dbReference type="RefSeq" id="XP_013321295.1">
    <property type="nucleotide sequence ID" value="XM_013465841.1"/>
</dbReference>
<dbReference type="Gene3D" id="1.20.1560.10">
    <property type="entry name" value="ABC transporter type 1, transmembrane domain"/>
    <property type="match status" value="1"/>
</dbReference>
<dbReference type="Gene3D" id="3.40.50.300">
    <property type="entry name" value="P-loop containing nucleotide triphosphate hydrolases"/>
    <property type="match status" value="2"/>
</dbReference>
<comment type="similarity">
    <text evidence="2">Belongs to the ABC transporter superfamily. ABCB family. Multidrug resistance exporter (TC 3.A.1.201) subfamily.</text>
</comment>
<dbReference type="FunFam" id="3.40.50.300:FF:000913">
    <property type="entry name" value="ABC multidrug transporter SitT"/>
    <property type="match status" value="1"/>
</dbReference>
<evidence type="ECO:0000313" key="13">
    <source>
        <dbReference type="Proteomes" id="UP000054342"/>
    </source>
</evidence>
<reference evidence="12 13" key="1">
    <citation type="submission" date="2015-01" db="EMBL/GenBank/DDBJ databases">
        <title>The Genome Sequence of Exophiala xenobiotica CBS118157.</title>
        <authorList>
            <consortium name="The Broad Institute Genomics Platform"/>
            <person name="Cuomo C."/>
            <person name="de Hoog S."/>
            <person name="Gorbushina A."/>
            <person name="Stielow B."/>
            <person name="Teixiera M."/>
            <person name="Abouelleil A."/>
            <person name="Chapman S.B."/>
            <person name="Priest M."/>
            <person name="Young S.K."/>
            <person name="Wortman J."/>
            <person name="Nusbaum C."/>
            <person name="Birren B."/>
        </authorList>
    </citation>
    <scope>NUCLEOTIDE SEQUENCE [LARGE SCALE GENOMIC DNA]</scope>
    <source>
        <strain evidence="12 13">CBS 118157</strain>
    </source>
</reference>
<evidence type="ECO:0000256" key="2">
    <source>
        <dbReference type="ARBA" id="ARBA00007577"/>
    </source>
</evidence>
<dbReference type="GO" id="GO:0090374">
    <property type="term" value="P:oligopeptide export from mitochondrion"/>
    <property type="evidence" value="ECO:0007669"/>
    <property type="project" value="TreeGrafter"/>
</dbReference>
<dbReference type="STRING" id="348802.A0A0D2C717"/>
<dbReference type="GO" id="GO:0005524">
    <property type="term" value="F:ATP binding"/>
    <property type="evidence" value="ECO:0007669"/>
    <property type="project" value="UniProtKB-KW"/>
</dbReference>
<feature type="domain" description="ABC transporter" evidence="10">
    <location>
        <begin position="430"/>
        <end position="675"/>
    </location>
</feature>
<feature type="transmembrane region" description="Helical" evidence="9">
    <location>
        <begin position="226"/>
        <end position="248"/>
    </location>
</feature>
<dbReference type="PROSITE" id="PS50893">
    <property type="entry name" value="ABC_TRANSPORTER_2"/>
    <property type="match status" value="2"/>
</dbReference>
<dbReference type="Pfam" id="PF00664">
    <property type="entry name" value="ABC_membrane"/>
    <property type="match status" value="2"/>
</dbReference>
<dbReference type="PROSITE" id="PS50929">
    <property type="entry name" value="ABC_TM1F"/>
    <property type="match status" value="2"/>
</dbReference>
<sequence>MRGKPNSQPQYQIFRRRDKPTLASRYFTALVIMNTETSLAGTTVLSDVPAPDLDHQEEILSRQQRLDDVQIGFLRLYRDATWGDIAILAASALLAIAGGAILPVMTVVFGSLAGKLNDFTQHFHHHDTYVGNIIQDIRLVLKFRRDLSSLTLDFVYLGLGEFFAIFLCTFGFALVGDRISQRVRQKYLKAALSQNMAFFNNLGTGELTTRITNDTNLIQDAISQKVANTITALSTFVAAFIVVLNVAWKLGLVSLSSVVAMTLVMATMSRFMLKYTRKSIQSFSLGSTIAEEAISAIRVTVASGAQEQLASRYRNYIRDAKRAGTMAKTFLGISIAGMACIIMLNYGLNFWVGSIFLVHGEISLNKIVTVIYATIIGAFSLGFLAPNLQAFASGVAAATKLYAITDRQSPLDSFSPDGRQLLVKPDEWTVDFHGVKLVYPSRANVTVLENFSLHIPAGKTTALVGPSGSGKSSIVNLLERFYPQVHGQILVAGHDIQQLNIGWLRQHISLVDQDPVLFDTTIENNILYGLQGSRLDNLSQPEKYGLMMDAATKANALEFIRNLPAGFQTRAGERGSLLSGGQRQRIAIARAIIRDPGILILDEATSALDTNSEALVQDALSKAAQGRTTIVIAHRLSTIRDADNIVVIANGKIVEQGTHGNLIKRRSSYFSLVEAQQIRQDLDEKTDIPAPPDYPDIEKDDRVAAQQQIPKKDGVLLPASIESYRAPEGPRTNKKAPGTTQLIPFILKFNRDDKLWMTIGLLMSIFGGSGTPTSAIFFAECIRAMSKPPRLYHELRHDVNFWAAMYLWLGIFLFIVNVCRDRAFAKCSERMLFRVRDTAFRTIMRQEISFFESKTTGALISFLATETTNIAGLSGPILGTILSMSTCIFAAIILSIIFSWKLGLVCTATVPFLLASGFLRFYMLSYAETKSKAAYEQSASFACEALSSIRTVASLGREQSILDDYTLQLTAQSHTALKTILYSAMLYAASQALPFFCIALGFWYGGTLISKGDISLFQFFVCFTEVIFSAQTAGYMFASTPDVAKARTAAASLKEICDRNPSIDTWSSKGLPVQNATGTIEFQDVSFCYPGQSHYVLRGINIKIMPGQYVALVGASGSGKSTCISLLERFYDCSTGRVLVDGKDIRSLNINQYRSHVALVSQEPILYHGTIRENILLGASSETSEQALYQACRDANIFDFIISLPDGFDTMVGTKGVLLSGGQKQRISIARALMRNPSILLLDEATSALDSESEKMVQAALNQASQGRTTIAIAHRLSTIQNADHIYVLENGAIAEQGTHKSLMDAGGRYAELVSLQRLGTS</sequence>
<evidence type="ECO:0000256" key="4">
    <source>
        <dbReference type="ARBA" id="ARBA00022741"/>
    </source>
</evidence>
<evidence type="ECO:0000256" key="3">
    <source>
        <dbReference type="ARBA" id="ARBA00022692"/>
    </source>
</evidence>
<dbReference type="CDD" id="cd18577">
    <property type="entry name" value="ABC_6TM_Pgp_ABCB1_D1_like"/>
    <property type="match status" value="1"/>
</dbReference>
<evidence type="ECO:0000256" key="1">
    <source>
        <dbReference type="ARBA" id="ARBA00004141"/>
    </source>
</evidence>
<keyword evidence="13" id="KW-1185">Reference proteome</keyword>
<evidence type="ECO:0000256" key="8">
    <source>
        <dbReference type="ARBA" id="ARBA00049740"/>
    </source>
</evidence>
<feature type="domain" description="ABC transporter" evidence="10">
    <location>
        <begin position="1080"/>
        <end position="1316"/>
    </location>
</feature>
<dbReference type="SMART" id="SM00382">
    <property type="entry name" value="AAA"/>
    <property type="match status" value="2"/>
</dbReference>
<evidence type="ECO:0000256" key="5">
    <source>
        <dbReference type="ARBA" id="ARBA00022840"/>
    </source>
</evidence>
<dbReference type="InterPro" id="IPR027417">
    <property type="entry name" value="P-loop_NTPase"/>
</dbReference>
<dbReference type="PANTHER" id="PTHR43394:SF1">
    <property type="entry name" value="ATP-BINDING CASSETTE SUB-FAMILY B MEMBER 10, MITOCHONDRIAL"/>
    <property type="match status" value="1"/>
</dbReference>
<feature type="transmembrane region" description="Helical" evidence="9">
    <location>
        <begin position="154"/>
        <end position="176"/>
    </location>
</feature>
<feature type="domain" description="ABC transmembrane type-1" evidence="11">
    <location>
        <begin position="89"/>
        <end position="393"/>
    </location>
</feature>
<accession>A0A0D2C717</accession>
<keyword evidence="3 9" id="KW-0812">Transmembrane</keyword>
<dbReference type="SUPFAM" id="SSF52540">
    <property type="entry name" value="P-loop containing nucleoside triphosphate hydrolases"/>
    <property type="match status" value="2"/>
</dbReference>
<gene>
    <name evidence="12" type="ORF">PV05_00910</name>
</gene>
<dbReference type="Proteomes" id="UP000054342">
    <property type="component" value="Unassembled WGS sequence"/>
</dbReference>
<name>A0A0D2C717_9EURO</name>
<evidence type="ECO:0000256" key="6">
    <source>
        <dbReference type="ARBA" id="ARBA00022989"/>
    </source>
</evidence>
<dbReference type="PROSITE" id="PS00211">
    <property type="entry name" value="ABC_TRANSPORTER_1"/>
    <property type="match status" value="2"/>
</dbReference>
<feature type="domain" description="ABC transmembrane type-1" evidence="11">
    <location>
        <begin position="759"/>
        <end position="1045"/>
    </location>
</feature>
<dbReference type="GO" id="GO:0005743">
    <property type="term" value="C:mitochondrial inner membrane"/>
    <property type="evidence" value="ECO:0007669"/>
    <property type="project" value="TreeGrafter"/>
</dbReference>
<keyword evidence="6 9" id="KW-1133">Transmembrane helix</keyword>
<dbReference type="InterPro" id="IPR036640">
    <property type="entry name" value="ABC1_TM_sf"/>
</dbReference>
<protein>
    <recommendedName>
        <fullName evidence="8">ABC multidrug transporter MDR2</fullName>
    </recommendedName>
</protein>
<feature type="transmembrane region" description="Helical" evidence="9">
    <location>
        <begin position="364"/>
        <end position="384"/>
    </location>
</feature>
<dbReference type="InterPro" id="IPR039421">
    <property type="entry name" value="Type_1_exporter"/>
</dbReference>
<organism evidence="12 13">
    <name type="scientific">Exophiala xenobiotica</name>
    <dbReference type="NCBI Taxonomy" id="348802"/>
    <lineage>
        <taxon>Eukaryota</taxon>
        <taxon>Fungi</taxon>
        <taxon>Dikarya</taxon>
        <taxon>Ascomycota</taxon>
        <taxon>Pezizomycotina</taxon>
        <taxon>Eurotiomycetes</taxon>
        <taxon>Chaetothyriomycetidae</taxon>
        <taxon>Chaetothyriales</taxon>
        <taxon>Herpotrichiellaceae</taxon>
        <taxon>Exophiala</taxon>
    </lineage>
</organism>
<dbReference type="InterPro" id="IPR017871">
    <property type="entry name" value="ABC_transporter-like_CS"/>
</dbReference>
<evidence type="ECO:0000259" key="10">
    <source>
        <dbReference type="PROSITE" id="PS50893"/>
    </source>
</evidence>
<feature type="transmembrane region" description="Helical" evidence="9">
    <location>
        <begin position="755"/>
        <end position="779"/>
    </location>
</feature>
<dbReference type="InterPro" id="IPR003593">
    <property type="entry name" value="AAA+_ATPase"/>
</dbReference>
<keyword evidence="4" id="KW-0547">Nucleotide-binding</keyword>